<dbReference type="InterPro" id="IPR013830">
    <property type="entry name" value="SGNH_hydro"/>
</dbReference>
<dbReference type="InterPro" id="IPR036514">
    <property type="entry name" value="SGNH_hydro_sf"/>
</dbReference>
<dbReference type="SUPFAM" id="SSF52266">
    <property type="entry name" value="SGNH hydrolase"/>
    <property type="match status" value="1"/>
</dbReference>
<dbReference type="EMBL" id="BROQ01000050">
    <property type="protein sequence ID" value="GKZ22357.1"/>
    <property type="molecule type" value="Genomic_DNA"/>
</dbReference>
<dbReference type="Gene3D" id="3.40.50.1110">
    <property type="entry name" value="SGNH hydrolase"/>
    <property type="match status" value="1"/>
</dbReference>
<feature type="domain" description="SGNH hydrolase-type esterase" evidence="1">
    <location>
        <begin position="7"/>
        <end position="245"/>
    </location>
</feature>
<gene>
    <name evidence="2" type="ORF">AbraCBS73388_008496</name>
</gene>
<dbReference type="Pfam" id="PF13472">
    <property type="entry name" value="Lipase_GDSL_2"/>
    <property type="match status" value="1"/>
</dbReference>
<evidence type="ECO:0000313" key="2">
    <source>
        <dbReference type="EMBL" id="GKZ22357.1"/>
    </source>
</evidence>
<protein>
    <recommendedName>
        <fullName evidence="1">SGNH hydrolase-type esterase domain-containing protein</fullName>
    </recommendedName>
</protein>
<dbReference type="PANTHER" id="PTHR37981:SF1">
    <property type="entry name" value="SGNH HYDROLASE-TYPE ESTERASE DOMAIN-CONTAINING PROTEIN"/>
    <property type="match status" value="1"/>
</dbReference>
<dbReference type="CDD" id="cd01823">
    <property type="entry name" value="SEST_like"/>
    <property type="match status" value="1"/>
</dbReference>
<accession>A0A9W6DPJ2</accession>
<dbReference type="Proteomes" id="UP001143548">
    <property type="component" value="Unassembled WGS sequence"/>
</dbReference>
<dbReference type="PANTHER" id="PTHR37981">
    <property type="entry name" value="LIPASE 2"/>
    <property type="match status" value="1"/>
</dbReference>
<sequence>MLQICSLGSSYAAGPGIPPLVGQADAMRSGYNYAHLIAQQLEAQLTDLTSSGSTLLNIITEPQTFLFYNDTFPPQITGIPEDADIITLTAGGNDLNYIVDYSWIVGTRLGQKKTSSNAQESSSLSLEEIGDRLGAVLDEIHKRAPEARIYLVEYPAVLCPDTRPGLDIPLNQDKMAHHSQVASKLQKAYSLAAGPRSEWCERVPVHERSLSHALGSPGPWLDGLGLLSLIRRGPVLHPHPKGMKAVAEMLLAPIQKHPVLQ</sequence>
<organism evidence="2 3">
    <name type="scientific">Aspergillus brasiliensis</name>
    <dbReference type="NCBI Taxonomy" id="319629"/>
    <lineage>
        <taxon>Eukaryota</taxon>
        <taxon>Fungi</taxon>
        <taxon>Dikarya</taxon>
        <taxon>Ascomycota</taxon>
        <taxon>Pezizomycotina</taxon>
        <taxon>Eurotiomycetes</taxon>
        <taxon>Eurotiomycetidae</taxon>
        <taxon>Eurotiales</taxon>
        <taxon>Aspergillaceae</taxon>
        <taxon>Aspergillus</taxon>
        <taxon>Aspergillus subgen. Circumdati</taxon>
    </lineage>
</organism>
<dbReference type="InterPro" id="IPR037460">
    <property type="entry name" value="SEST-like"/>
</dbReference>
<name>A0A9W6DPJ2_9EURO</name>
<comment type="caution">
    <text evidence="2">The sequence shown here is derived from an EMBL/GenBank/DDBJ whole genome shotgun (WGS) entry which is preliminary data.</text>
</comment>
<dbReference type="GO" id="GO:0006629">
    <property type="term" value="P:lipid metabolic process"/>
    <property type="evidence" value="ECO:0007669"/>
    <property type="project" value="TreeGrafter"/>
</dbReference>
<evidence type="ECO:0000313" key="3">
    <source>
        <dbReference type="Proteomes" id="UP001143548"/>
    </source>
</evidence>
<dbReference type="AlphaFoldDB" id="A0A9W6DPJ2"/>
<dbReference type="GO" id="GO:0016788">
    <property type="term" value="F:hydrolase activity, acting on ester bonds"/>
    <property type="evidence" value="ECO:0007669"/>
    <property type="project" value="InterPro"/>
</dbReference>
<proteinExistence type="predicted"/>
<evidence type="ECO:0000259" key="1">
    <source>
        <dbReference type="Pfam" id="PF13472"/>
    </source>
</evidence>
<reference evidence="2" key="1">
    <citation type="submission" date="2022-07" db="EMBL/GenBank/DDBJ databases">
        <title>Taxonomy of Aspergillus series Nigri: significant species reduction supported by multi-species coalescent approaches.</title>
        <authorList>
            <person name="Bian C."/>
            <person name="Kusuya Y."/>
            <person name="Sklenar F."/>
            <person name="D'hooge E."/>
            <person name="Yaguchi T."/>
            <person name="Takahashi H."/>
            <person name="Hubka V."/>
        </authorList>
    </citation>
    <scope>NUCLEOTIDE SEQUENCE</scope>
    <source>
        <strain evidence="2">CBS 733.88</strain>
    </source>
</reference>